<dbReference type="InterPro" id="IPR004839">
    <property type="entry name" value="Aminotransferase_I/II_large"/>
</dbReference>
<evidence type="ECO:0000256" key="1">
    <source>
        <dbReference type="ARBA" id="ARBA00001933"/>
    </source>
</evidence>
<dbReference type="EC" id="4.4.1.13" evidence="2"/>
<feature type="domain" description="Aminotransferase class I/classII large" evidence="6">
    <location>
        <begin position="39"/>
        <end position="371"/>
    </location>
</feature>
<dbReference type="InterPro" id="IPR027619">
    <property type="entry name" value="C-S_lyase_PatB-like"/>
</dbReference>
<accession>A0ABS5T7B1</accession>
<dbReference type="CDD" id="cd00609">
    <property type="entry name" value="AAT_like"/>
    <property type="match status" value="1"/>
</dbReference>
<comment type="caution">
    <text evidence="7">The sequence shown here is derived from an EMBL/GenBank/DDBJ whole genome shotgun (WGS) entry which is preliminary data.</text>
</comment>
<evidence type="ECO:0000313" key="7">
    <source>
        <dbReference type="EMBL" id="MBT0728259.1"/>
    </source>
</evidence>
<keyword evidence="3" id="KW-0663">Pyridoxal phosphate</keyword>
<dbReference type="Gene3D" id="3.90.1150.10">
    <property type="entry name" value="Aspartate Aminotransferase, domain 1"/>
    <property type="match status" value="1"/>
</dbReference>
<dbReference type="Pfam" id="PF00155">
    <property type="entry name" value="Aminotran_1_2"/>
    <property type="match status" value="1"/>
</dbReference>
<dbReference type="Gene3D" id="3.40.640.10">
    <property type="entry name" value="Type I PLP-dependent aspartate aminotransferase-like (Major domain)"/>
    <property type="match status" value="1"/>
</dbReference>
<reference evidence="7 8" key="1">
    <citation type="submission" date="2020-04" db="EMBL/GenBank/DDBJ databases">
        <title>Genome sequencing of Rosenbergiella species.</title>
        <authorList>
            <person name="Alvarez-Perez S."/>
            <person name="Lievens B."/>
        </authorList>
    </citation>
    <scope>NUCLEOTIDE SEQUENCE [LARGE SCALE GENOMIC DNA]</scope>
    <source>
        <strain evidence="7 8">CdVSA20.1</strain>
    </source>
</reference>
<sequence length="378" mass="42366">MSFNFDERVERYHTDSEKWLKYRDQDIIPLWVADTDFRVAPSIQQALQARVAHGVFGYAHDQGALANVTADWVSKQYHWTIDPDWVVPLSGIKPFFSLLQQCLLSTEQRSICHTPIYPPFTQSAISSGREQRHIPYPIFDQTNLLHSPLPALSHQDRLFLLCNPHNPGGRSHRRQELEQLAAYATEYNLWVCSDETHADLLLEPGLSHTPFAALSTECEQRSITLLSAAKAFNLAGLGCAVAIIPNLELRTTLRQAIALRMPVPNCLGVTATLAAWREGADWLNAQRDYLRANRDHLAAHLTTLPALRLITPEAGFLAWMDVSALGKSDPHKWFEHHGLGFTDGAPYGDPQAMRFNFGCSRTLLDLALSRLTQAVNAA</sequence>
<dbReference type="InterPro" id="IPR015422">
    <property type="entry name" value="PyrdxlP-dep_Trfase_small"/>
</dbReference>
<dbReference type="RefSeq" id="WP_214215657.1">
    <property type="nucleotide sequence ID" value="NZ_JABBFO010000014.1"/>
</dbReference>
<evidence type="ECO:0000259" key="6">
    <source>
        <dbReference type="Pfam" id="PF00155"/>
    </source>
</evidence>
<evidence type="ECO:0000256" key="5">
    <source>
        <dbReference type="ARBA" id="ARBA00037974"/>
    </source>
</evidence>
<dbReference type="InterPro" id="IPR015421">
    <property type="entry name" value="PyrdxlP-dep_Trfase_major"/>
</dbReference>
<dbReference type="EMBL" id="JABBFO010000014">
    <property type="protein sequence ID" value="MBT0728259.1"/>
    <property type="molecule type" value="Genomic_DNA"/>
</dbReference>
<organism evidence="7 8">
    <name type="scientific">Rosenbergiella australiborealis</name>
    <dbReference type="NCBI Taxonomy" id="1544696"/>
    <lineage>
        <taxon>Bacteria</taxon>
        <taxon>Pseudomonadati</taxon>
        <taxon>Pseudomonadota</taxon>
        <taxon>Gammaproteobacteria</taxon>
        <taxon>Enterobacterales</taxon>
        <taxon>Erwiniaceae</taxon>
        <taxon>Rosenbergiella</taxon>
    </lineage>
</organism>
<dbReference type="GO" id="GO:0016829">
    <property type="term" value="F:lyase activity"/>
    <property type="evidence" value="ECO:0007669"/>
    <property type="project" value="UniProtKB-KW"/>
</dbReference>
<name>A0ABS5T7B1_9GAMM</name>
<dbReference type="NCBIfam" id="TIGR04350">
    <property type="entry name" value="C_S_lyase_PatB"/>
    <property type="match status" value="1"/>
</dbReference>
<evidence type="ECO:0000313" key="8">
    <source>
        <dbReference type="Proteomes" id="UP000786875"/>
    </source>
</evidence>
<dbReference type="InterPro" id="IPR051798">
    <property type="entry name" value="Class-II_PLP-Dep_Aminotrans"/>
</dbReference>
<evidence type="ECO:0000256" key="2">
    <source>
        <dbReference type="ARBA" id="ARBA00012224"/>
    </source>
</evidence>
<protein>
    <recommendedName>
        <fullName evidence="2">cysteine-S-conjugate beta-lyase</fullName>
        <ecNumber evidence="2">4.4.1.13</ecNumber>
    </recommendedName>
</protein>
<dbReference type="PANTHER" id="PTHR43525">
    <property type="entry name" value="PROTEIN MALY"/>
    <property type="match status" value="1"/>
</dbReference>
<comment type="similarity">
    <text evidence="5">Belongs to the class-II pyridoxal-phosphate-dependent aminotransferase family. MalY/PatB cystathionine beta-lyase subfamily.</text>
</comment>
<dbReference type="PANTHER" id="PTHR43525:SF1">
    <property type="entry name" value="PROTEIN MALY"/>
    <property type="match status" value="1"/>
</dbReference>
<evidence type="ECO:0000256" key="3">
    <source>
        <dbReference type="ARBA" id="ARBA00022898"/>
    </source>
</evidence>
<dbReference type="Proteomes" id="UP000786875">
    <property type="component" value="Unassembled WGS sequence"/>
</dbReference>
<gene>
    <name evidence="7" type="ORF">HGT73_12915</name>
</gene>
<evidence type="ECO:0000256" key="4">
    <source>
        <dbReference type="ARBA" id="ARBA00023239"/>
    </source>
</evidence>
<keyword evidence="4 7" id="KW-0456">Lyase</keyword>
<proteinExistence type="inferred from homology"/>
<keyword evidence="8" id="KW-1185">Reference proteome</keyword>
<dbReference type="SUPFAM" id="SSF53383">
    <property type="entry name" value="PLP-dependent transferases"/>
    <property type="match status" value="1"/>
</dbReference>
<dbReference type="InterPro" id="IPR015424">
    <property type="entry name" value="PyrdxlP-dep_Trfase"/>
</dbReference>
<comment type="cofactor">
    <cofactor evidence="1">
        <name>pyridoxal 5'-phosphate</name>
        <dbReference type="ChEBI" id="CHEBI:597326"/>
    </cofactor>
</comment>